<keyword evidence="6" id="KW-0560">Oxidoreductase</keyword>
<feature type="domain" description="FAD dependent oxidoreductase" evidence="7">
    <location>
        <begin position="49"/>
        <end position="416"/>
    </location>
</feature>
<dbReference type="InterPro" id="IPR036188">
    <property type="entry name" value="FAD/NAD-bd_sf"/>
</dbReference>
<dbReference type="InterPro" id="IPR006076">
    <property type="entry name" value="FAD-dep_OxRdtase"/>
</dbReference>
<evidence type="ECO:0000259" key="8">
    <source>
        <dbReference type="Pfam" id="PF16901"/>
    </source>
</evidence>
<organism evidence="9 10">
    <name type="scientific">Paramecium tetraurelia</name>
    <dbReference type="NCBI Taxonomy" id="5888"/>
    <lineage>
        <taxon>Eukaryota</taxon>
        <taxon>Sar</taxon>
        <taxon>Alveolata</taxon>
        <taxon>Ciliophora</taxon>
        <taxon>Intramacronucleata</taxon>
        <taxon>Oligohymenophorea</taxon>
        <taxon>Peniculida</taxon>
        <taxon>Parameciidae</taxon>
        <taxon>Paramecium</taxon>
    </lineage>
</organism>
<dbReference type="PRINTS" id="PR01001">
    <property type="entry name" value="FADG3PDH"/>
</dbReference>
<feature type="domain" description="Alpha-glycerophosphate oxidase C-terminal" evidence="8">
    <location>
        <begin position="458"/>
        <end position="564"/>
    </location>
</feature>
<dbReference type="Gene3D" id="3.50.50.60">
    <property type="entry name" value="FAD/NAD(P)-binding domain"/>
    <property type="match status" value="1"/>
</dbReference>
<evidence type="ECO:0000256" key="2">
    <source>
        <dbReference type="ARBA" id="ARBA00007330"/>
    </source>
</evidence>
<dbReference type="GO" id="GO:0006127">
    <property type="term" value="P:glycerol-3-phosphate shuttle"/>
    <property type="evidence" value="ECO:0000318"/>
    <property type="project" value="GO_Central"/>
</dbReference>
<dbReference type="Gene3D" id="3.30.9.10">
    <property type="entry name" value="D-Amino Acid Oxidase, subunit A, domain 2"/>
    <property type="match status" value="1"/>
</dbReference>
<dbReference type="STRING" id="5888.A0D7R3"/>
<protein>
    <recommendedName>
        <fullName evidence="3">glycerol-3-phosphate dehydrogenase</fullName>
        <ecNumber evidence="3">1.1.5.3</ecNumber>
    </recommendedName>
</protein>
<dbReference type="Gene3D" id="1.10.8.870">
    <property type="entry name" value="Alpha-glycerophosphate oxidase, cap domain"/>
    <property type="match status" value="1"/>
</dbReference>
<dbReference type="HOGENOM" id="CLU_015740_4_1_1"/>
<dbReference type="GO" id="GO:0004368">
    <property type="term" value="F:glycerol-3-phosphate dehydrogenase (quinone) activity"/>
    <property type="evidence" value="ECO:0000318"/>
    <property type="project" value="GO_Central"/>
</dbReference>
<evidence type="ECO:0000313" key="9">
    <source>
        <dbReference type="EMBL" id="CAK79080.1"/>
    </source>
</evidence>
<sequence length="582" mass="66822">MNKVAFVTVASLLTQRKIQLQSAGDSQQIYYKLKSREEHLADALQSEYDVIIVGGGATGAGVSLACANRGLKSIVLESQDYASGASSKSTKLVHGGVRYMQQIFQLSEKNRIEKWDLVSESLRERSNFLSMCSYLTQDFPTLIPCNNLFDLGYYYLGSLVYHCVYLYYQTGGHTFKPPRIVGKEEIQSHFKFAKCNYGVIYYDGQFNDARMVQELLVTSSLKGTLNMANYVEVKGLLKDEQNKITGVQAFDKIGQKQIKIKGKCVVNATGGWADNLRLMDDPTVSKRIVSVAGSHITLPQKYGSRHWGYLIPKTSDGRVLYMIPWQGNMIMGTTERKLESPTHDPTVSHEEYMWLLKSFCDEFTVDASEAARDVKSKWCGVRPLVYQSDALSTKEVSRTHQIEVSKSGLISVMGGKWTIFRLMGEQAVDKVQQLIGKNQKRIENLPKLVGDWTQFDHRKEIQIMMKMFDLPQSYAAYFLTTYGDRAYDVLKLIYEKPENKESLHPQFPHTVGEILYQIRYEQARKPEDILFRRTRLGFLDQNAIFTVYEKVFQIMAKELKWSDKFQQQFLKENFEYIRKLEF</sequence>
<evidence type="ECO:0000313" key="10">
    <source>
        <dbReference type="Proteomes" id="UP000000600"/>
    </source>
</evidence>
<dbReference type="eggNOG" id="KOG0042">
    <property type="taxonomic scope" value="Eukaryota"/>
</dbReference>
<keyword evidence="10" id="KW-1185">Reference proteome</keyword>
<dbReference type="OrthoDB" id="264015at2759"/>
<dbReference type="InterPro" id="IPR038299">
    <property type="entry name" value="DAO_C_sf"/>
</dbReference>
<evidence type="ECO:0000256" key="6">
    <source>
        <dbReference type="ARBA" id="ARBA00023002"/>
    </source>
</evidence>
<dbReference type="AlphaFoldDB" id="A0D7R3"/>
<dbReference type="PANTHER" id="PTHR11985:SF15">
    <property type="entry name" value="GLYCEROL-3-PHOSPHATE DEHYDROGENASE, MITOCHONDRIAL"/>
    <property type="match status" value="1"/>
</dbReference>
<dbReference type="EMBL" id="CT868319">
    <property type="protein sequence ID" value="CAK79080.1"/>
    <property type="molecule type" value="Genomic_DNA"/>
</dbReference>
<dbReference type="SUPFAM" id="SSF51905">
    <property type="entry name" value="FAD/NAD(P)-binding domain"/>
    <property type="match status" value="1"/>
</dbReference>
<evidence type="ECO:0000256" key="1">
    <source>
        <dbReference type="ARBA" id="ARBA00001974"/>
    </source>
</evidence>
<dbReference type="InterPro" id="IPR031656">
    <property type="entry name" value="DAO_C"/>
</dbReference>
<keyword evidence="4" id="KW-0285">Flavoprotein</keyword>
<gene>
    <name evidence="9" type="ORF">GSPATT00014047001</name>
</gene>
<reference evidence="9 10" key="1">
    <citation type="journal article" date="2006" name="Nature">
        <title>Global trends of whole-genome duplications revealed by the ciliate Paramecium tetraurelia.</title>
        <authorList>
            <consortium name="Genoscope"/>
            <person name="Aury J.-M."/>
            <person name="Jaillon O."/>
            <person name="Duret L."/>
            <person name="Noel B."/>
            <person name="Jubin C."/>
            <person name="Porcel B.M."/>
            <person name="Segurens B."/>
            <person name="Daubin V."/>
            <person name="Anthouard V."/>
            <person name="Aiach N."/>
            <person name="Arnaiz O."/>
            <person name="Billaut A."/>
            <person name="Beisson J."/>
            <person name="Blanc I."/>
            <person name="Bouhouche K."/>
            <person name="Camara F."/>
            <person name="Duharcourt S."/>
            <person name="Guigo R."/>
            <person name="Gogendeau D."/>
            <person name="Katinka M."/>
            <person name="Keller A.-M."/>
            <person name="Kissmehl R."/>
            <person name="Klotz C."/>
            <person name="Koll F."/>
            <person name="Le Moue A."/>
            <person name="Lepere C."/>
            <person name="Malinsky S."/>
            <person name="Nowacki M."/>
            <person name="Nowak J.K."/>
            <person name="Plattner H."/>
            <person name="Poulain J."/>
            <person name="Ruiz F."/>
            <person name="Serrano V."/>
            <person name="Zagulski M."/>
            <person name="Dessen P."/>
            <person name="Betermier M."/>
            <person name="Weissenbach J."/>
            <person name="Scarpelli C."/>
            <person name="Schachter V."/>
            <person name="Sperling L."/>
            <person name="Meyer E."/>
            <person name="Cohen J."/>
            <person name="Wincker P."/>
        </authorList>
    </citation>
    <scope>NUCLEOTIDE SEQUENCE [LARGE SCALE GENOMIC DNA]</scope>
    <source>
        <strain evidence="9 10">Stock d4-2</strain>
    </source>
</reference>
<evidence type="ECO:0000256" key="3">
    <source>
        <dbReference type="ARBA" id="ARBA00013029"/>
    </source>
</evidence>
<evidence type="ECO:0000256" key="5">
    <source>
        <dbReference type="ARBA" id="ARBA00022827"/>
    </source>
</evidence>
<dbReference type="FunCoup" id="A0D7R3">
    <property type="interactions" value="296"/>
</dbReference>
<comment type="similarity">
    <text evidence="2">Belongs to the FAD-dependent glycerol-3-phosphate dehydrogenase family.</text>
</comment>
<dbReference type="EC" id="1.1.5.3" evidence="3"/>
<dbReference type="PANTHER" id="PTHR11985">
    <property type="entry name" value="GLYCEROL-3-PHOSPHATE DEHYDROGENASE"/>
    <property type="match status" value="1"/>
</dbReference>
<dbReference type="GeneID" id="5032262"/>
<dbReference type="Proteomes" id="UP000000600">
    <property type="component" value="Unassembled WGS sequence"/>
</dbReference>
<dbReference type="GO" id="GO:0006072">
    <property type="term" value="P:glycerol-3-phosphate metabolic process"/>
    <property type="evidence" value="ECO:0000318"/>
    <property type="project" value="GO_Central"/>
</dbReference>
<dbReference type="SUPFAM" id="SSF54373">
    <property type="entry name" value="FAD-linked reductases, C-terminal domain"/>
    <property type="match status" value="1"/>
</dbReference>
<proteinExistence type="inferred from homology"/>
<accession>A0D7R3</accession>
<name>A0D7R3_PARTE</name>
<keyword evidence="5" id="KW-0274">FAD</keyword>
<dbReference type="GO" id="GO:0005739">
    <property type="term" value="C:mitochondrion"/>
    <property type="evidence" value="ECO:0000318"/>
    <property type="project" value="GO_Central"/>
</dbReference>
<dbReference type="Pfam" id="PF16901">
    <property type="entry name" value="DAO_C"/>
    <property type="match status" value="1"/>
</dbReference>
<dbReference type="KEGG" id="ptm:GSPATT00014047001"/>
<comment type="cofactor">
    <cofactor evidence="1">
        <name>FAD</name>
        <dbReference type="ChEBI" id="CHEBI:57692"/>
    </cofactor>
</comment>
<dbReference type="Pfam" id="PF01266">
    <property type="entry name" value="DAO"/>
    <property type="match status" value="1"/>
</dbReference>
<evidence type="ECO:0000259" key="7">
    <source>
        <dbReference type="Pfam" id="PF01266"/>
    </source>
</evidence>
<dbReference type="InParanoid" id="A0D7R3"/>
<dbReference type="OMA" id="GVMTIMN"/>
<dbReference type="InterPro" id="IPR000447">
    <property type="entry name" value="G3P_DH_FAD-dep"/>
</dbReference>
<evidence type="ECO:0000256" key="4">
    <source>
        <dbReference type="ARBA" id="ARBA00022630"/>
    </source>
</evidence>
<dbReference type="RefSeq" id="XP_001446477.1">
    <property type="nucleotide sequence ID" value="XM_001446440.2"/>
</dbReference>